<feature type="domain" description="CCHC-type" evidence="3">
    <location>
        <begin position="364"/>
        <end position="378"/>
    </location>
</feature>
<accession>A0A5J9SIV4</accession>
<keyword evidence="1" id="KW-0479">Metal-binding</keyword>
<feature type="region of interest" description="Disordered" evidence="2">
    <location>
        <begin position="751"/>
        <end position="786"/>
    </location>
</feature>
<name>A0A5J9SIV4_9POAL</name>
<keyword evidence="1" id="KW-0862">Zinc</keyword>
<feature type="region of interest" description="Disordered" evidence="2">
    <location>
        <begin position="605"/>
        <end position="671"/>
    </location>
</feature>
<dbReference type="SMART" id="SM00343">
    <property type="entry name" value="ZnF_C2HC"/>
    <property type="match status" value="2"/>
</dbReference>
<sequence length="813" mass="92193">MAPRVSPLLPVEDQSGISEIKSVVRKLQFEEDSDEDASLSFGTEQALSPPVGPVVVDIEDLLDRSTPRGRQRNTEKGASPRRLLRFQPPQRDFSRRLGAQNWAAKNQISNPRVFSSESNLTEGPQEQDEAEEGEVEDLFGQLWLIPNDSPKARVSRVPPPQLFWIRKGLIGTRKLVWEDCHPVGAADRYVSKPILLNFARDFWAGDSRKPSFLQAVKSSMGERGRGSGSQNWRAGGRGNAGRGNNYGGGNGRQQQNFGHEQQNFGHEQQQQFNPYQNPNPFYGFYPPPGPQFPPPPFYPPHPGMMHPMPPPQQQFQMQQQPPPQQNYQENQQRAAPKPAQKVEGQKKKPEVKPAVTPRYVNVVCYNCGGPGHYIHDCKLPKLCFICSKTGHASHDCEEWYKQQINAEYLGNASPDLGFYHIEMEESEEEIKKQHWLNFTNCGVVCVAAGKLTKEELVKELAATFDDKWPWQVRQIDEFNFLVRFPPQKKVADLADLAYFPLKTEGIEVSLTVWHGEGFHTSVLQEVWVQVKGIPPKWCKWKLINQVASRLGMLIDIDWQSLLGSFYDMIRLKVAVTDPKKIPNKMLIEVKKAIYEISFKVDTDVSKVESNSKGDPGQGDDDDDECDDLDEEKKEDKMDTDLSNTPTEQQDKVKDNGKKESKGKGSGNVKGSKTCTQELYVNNFSLLRDLEMIHYDADEEEQGEIVQQATIISLDMEEEAELPLLEDCQKPETAMMADNKRKIEKQWGPVMAKRTSARTRGDNRTTIEKAQQVQQRKNLETHSSESAKGDLQLYQEALATIIRRPERIANVPVW</sequence>
<dbReference type="OrthoDB" id="2272416at2759"/>
<dbReference type="PANTHER" id="PTHR33170:SF48">
    <property type="entry name" value="CCHC-TYPE DOMAIN-CONTAINING PROTEIN"/>
    <property type="match status" value="1"/>
</dbReference>
<evidence type="ECO:0000259" key="3">
    <source>
        <dbReference type="PROSITE" id="PS50158"/>
    </source>
</evidence>
<evidence type="ECO:0000256" key="2">
    <source>
        <dbReference type="SAM" id="MobiDB-lite"/>
    </source>
</evidence>
<feature type="compositionally biased region" description="Low complexity" evidence="2">
    <location>
        <begin position="252"/>
        <end position="284"/>
    </location>
</feature>
<dbReference type="Pfam" id="PF00098">
    <property type="entry name" value="zf-CCHC"/>
    <property type="match status" value="1"/>
</dbReference>
<dbReference type="Proteomes" id="UP000324897">
    <property type="component" value="Unassembled WGS sequence"/>
</dbReference>
<dbReference type="AlphaFoldDB" id="A0A5J9SIV4"/>
<evidence type="ECO:0000313" key="4">
    <source>
        <dbReference type="EMBL" id="TVT98735.1"/>
    </source>
</evidence>
<feature type="domain" description="CCHC-type" evidence="3">
    <location>
        <begin position="383"/>
        <end position="398"/>
    </location>
</feature>
<feature type="compositionally biased region" description="Acidic residues" evidence="2">
    <location>
        <begin position="617"/>
        <end position="629"/>
    </location>
</feature>
<evidence type="ECO:0000256" key="1">
    <source>
        <dbReference type="PROSITE-ProRule" id="PRU00047"/>
    </source>
</evidence>
<dbReference type="InterPro" id="IPR001878">
    <property type="entry name" value="Znf_CCHC"/>
</dbReference>
<dbReference type="GO" id="GO:0003676">
    <property type="term" value="F:nucleic acid binding"/>
    <property type="evidence" value="ECO:0007669"/>
    <property type="project" value="InterPro"/>
</dbReference>
<evidence type="ECO:0000313" key="5">
    <source>
        <dbReference type="Proteomes" id="UP000324897"/>
    </source>
</evidence>
<gene>
    <name evidence="4" type="ORF">EJB05_55965</name>
</gene>
<feature type="compositionally biased region" description="Basic and acidic residues" evidence="2">
    <location>
        <begin position="776"/>
        <end position="786"/>
    </location>
</feature>
<reference evidence="4 5" key="1">
    <citation type="journal article" date="2019" name="Sci. Rep.">
        <title>A high-quality genome of Eragrostis curvula grass provides insights into Poaceae evolution and supports new strategies to enhance forage quality.</title>
        <authorList>
            <person name="Carballo J."/>
            <person name="Santos B.A.C.M."/>
            <person name="Zappacosta D."/>
            <person name="Garbus I."/>
            <person name="Selva J.P."/>
            <person name="Gallo C.A."/>
            <person name="Diaz A."/>
            <person name="Albertini E."/>
            <person name="Caccamo M."/>
            <person name="Echenique V."/>
        </authorList>
    </citation>
    <scope>NUCLEOTIDE SEQUENCE [LARGE SCALE GENOMIC DNA]</scope>
    <source>
        <strain evidence="5">cv. Victoria</strain>
        <tissue evidence="4">Leaf</tissue>
    </source>
</reference>
<feature type="compositionally biased region" description="Basic and acidic residues" evidence="2">
    <location>
        <begin position="630"/>
        <end position="639"/>
    </location>
</feature>
<comment type="caution">
    <text evidence="4">The sequence shown here is derived from an EMBL/GenBank/DDBJ whole genome shotgun (WGS) entry which is preliminary data.</text>
</comment>
<dbReference type="PROSITE" id="PS50158">
    <property type="entry name" value="ZF_CCHC"/>
    <property type="match status" value="2"/>
</dbReference>
<feature type="non-terminal residue" evidence="4">
    <location>
        <position position="1"/>
    </location>
</feature>
<organism evidence="4 5">
    <name type="scientific">Eragrostis curvula</name>
    <name type="common">weeping love grass</name>
    <dbReference type="NCBI Taxonomy" id="38414"/>
    <lineage>
        <taxon>Eukaryota</taxon>
        <taxon>Viridiplantae</taxon>
        <taxon>Streptophyta</taxon>
        <taxon>Embryophyta</taxon>
        <taxon>Tracheophyta</taxon>
        <taxon>Spermatophyta</taxon>
        <taxon>Magnoliopsida</taxon>
        <taxon>Liliopsida</taxon>
        <taxon>Poales</taxon>
        <taxon>Poaceae</taxon>
        <taxon>PACMAD clade</taxon>
        <taxon>Chloridoideae</taxon>
        <taxon>Eragrostideae</taxon>
        <taxon>Eragrostidinae</taxon>
        <taxon>Eragrostis</taxon>
    </lineage>
</organism>
<keyword evidence="5" id="KW-1185">Reference proteome</keyword>
<dbReference type="GO" id="GO:0008270">
    <property type="term" value="F:zinc ion binding"/>
    <property type="evidence" value="ECO:0007669"/>
    <property type="project" value="UniProtKB-KW"/>
</dbReference>
<dbReference type="PANTHER" id="PTHR33170">
    <property type="entry name" value="DUF4283 DOMAIN-CONTAINING PROTEIN-RELATED"/>
    <property type="match status" value="1"/>
</dbReference>
<feature type="compositionally biased region" description="Basic and acidic residues" evidence="2">
    <location>
        <begin position="648"/>
        <end position="662"/>
    </location>
</feature>
<dbReference type="InterPro" id="IPR036875">
    <property type="entry name" value="Znf_CCHC_sf"/>
</dbReference>
<dbReference type="EMBL" id="RWGY01000817">
    <property type="protein sequence ID" value="TVT98735.1"/>
    <property type="molecule type" value="Genomic_DNA"/>
</dbReference>
<feature type="compositionally biased region" description="Pro residues" evidence="2">
    <location>
        <begin position="285"/>
        <end position="312"/>
    </location>
</feature>
<dbReference type="Gramene" id="TVT98735">
    <property type="protein sequence ID" value="TVT98735"/>
    <property type="gene ID" value="EJB05_55965"/>
</dbReference>
<keyword evidence="1" id="KW-0863">Zinc-finger</keyword>
<feature type="region of interest" description="Disordered" evidence="2">
    <location>
        <begin position="218"/>
        <end position="351"/>
    </location>
</feature>
<dbReference type="Gene3D" id="4.10.60.10">
    <property type="entry name" value="Zinc finger, CCHC-type"/>
    <property type="match status" value="1"/>
</dbReference>
<feature type="compositionally biased region" description="Low complexity" evidence="2">
    <location>
        <begin position="313"/>
        <end position="332"/>
    </location>
</feature>
<feature type="region of interest" description="Disordered" evidence="2">
    <location>
        <begin position="31"/>
        <end position="90"/>
    </location>
</feature>
<dbReference type="SUPFAM" id="SSF57756">
    <property type="entry name" value="Retrovirus zinc finger-like domains"/>
    <property type="match status" value="1"/>
</dbReference>
<feature type="compositionally biased region" description="Gly residues" evidence="2">
    <location>
        <begin position="235"/>
        <end position="251"/>
    </location>
</feature>
<proteinExistence type="predicted"/>
<protein>
    <recommendedName>
        <fullName evidence="3">CCHC-type domain-containing protein</fullName>
    </recommendedName>
</protein>